<reference evidence="8 9" key="1">
    <citation type="submission" date="2021-04" db="EMBL/GenBank/DDBJ databases">
        <title>Draft genome sequence of Paenibacillus cisolokensis, LC2-13A.</title>
        <authorList>
            <person name="Uke A."/>
            <person name="Chhe C."/>
            <person name="Baramee S."/>
            <person name="Kosugi A."/>
        </authorList>
    </citation>
    <scope>NUCLEOTIDE SEQUENCE [LARGE SCALE GENOMIC DNA]</scope>
    <source>
        <strain evidence="8 9">LC2-13A</strain>
    </source>
</reference>
<keyword evidence="5" id="KW-0326">Glycosidase</keyword>
<dbReference type="InterPro" id="IPR036962">
    <property type="entry name" value="Glyco_hydro_3_N_sf"/>
</dbReference>
<keyword evidence="9" id="KW-1185">Reference proteome</keyword>
<dbReference type="Gene3D" id="3.20.20.300">
    <property type="entry name" value="Glycoside hydrolase, family 3, N-terminal domain"/>
    <property type="match status" value="1"/>
</dbReference>
<dbReference type="InterPro" id="IPR050226">
    <property type="entry name" value="NagZ_Beta-hexosaminidase"/>
</dbReference>
<dbReference type="SUPFAM" id="SSF51445">
    <property type="entry name" value="(Trans)glycosidases"/>
    <property type="match status" value="1"/>
</dbReference>
<dbReference type="RefSeq" id="WP_244863452.1">
    <property type="nucleotide sequence ID" value="NZ_BOVJ01000076.1"/>
</dbReference>
<dbReference type="InterPro" id="IPR017853">
    <property type="entry name" value="GH"/>
</dbReference>
<dbReference type="Pfam" id="PF00933">
    <property type="entry name" value="Glyco_hydro_3"/>
    <property type="match status" value="1"/>
</dbReference>
<feature type="signal peptide" evidence="6">
    <location>
        <begin position="1"/>
        <end position="25"/>
    </location>
</feature>
<dbReference type="PANTHER" id="PTHR30480:SF13">
    <property type="entry name" value="BETA-HEXOSAMINIDASE"/>
    <property type="match status" value="1"/>
</dbReference>
<evidence type="ECO:0000256" key="6">
    <source>
        <dbReference type="SAM" id="SignalP"/>
    </source>
</evidence>
<evidence type="ECO:0000256" key="4">
    <source>
        <dbReference type="ARBA" id="ARBA00022801"/>
    </source>
</evidence>
<organism evidence="8 9">
    <name type="scientific">Paenibacillus cisolokensis</name>
    <dbReference type="NCBI Taxonomy" id="1658519"/>
    <lineage>
        <taxon>Bacteria</taxon>
        <taxon>Bacillati</taxon>
        <taxon>Bacillota</taxon>
        <taxon>Bacilli</taxon>
        <taxon>Bacillales</taxon>
        <taxon>Paenibacillaceae</taxon>
        <taxon>Paenibacillus</taxon>
    </lineage>
</organism>
<comment type="caution">
    <text evidence="8">The sequence shown here is derived from an EMBL/GenBank/DDBJ whole genome shotgun (WGS) entry which is preliminary data.</text>
</comment>
<comment type="similarity">
    <text evidence="2">Belongs to the glycosyl hydrolase 3 family.</text>
</comment>
<sequence>MRPQRFRITAAVLALLVFVAGCAVFGGTPDKDGEESGNSSSENAIGRTIDAMTLDEKIGQLIIAGVEGASPDRRARRMIAEQHVGGVIFYKDNLVSPEETVVYVNSLRAWNGANKAPLMLSVDQEGGIVSRLPGLERLPDAVAIGETGQPAFAGAVGELLARACTAFGFNLNFAPVLDINSNPDNPVIGPRSFGATPEVVTQMGVAEMKAIRDAGIIPVVKHFPGHGDTAVDSHLELPVVRKGLEQLRNFEWQPFAEAIRQGADAVMVAHILFPQLDGEFPSSLSRTIITDQLRGTLGFEGVVMTDDLTMGAIADHYGIGDAAVQAVEAGSDIVLVAHGYENVDRVVQALKQSVNEGRLTEKRIDESVERILQLKERYRLADKPVAIPELDGINADIRAVLKQYRQG</sequence>
<feature type="domain" description="Glycoside hydrolase family 3 N-terminal" evidence="7">
    <location>
        <begin position="53"/>
        <end position="374"/>
    </location>
</feature>
<proteinExistence type="inferred from homology"/>
<feature type="chain" id="PRO_5046772707" description="beta-N-acetylhexosaminidase" evidence="6">
    <location>
        <begin position="26"/>
        <end position="407"/>
    </location>
</feature>
<dbReference type="InterPro" id="IPR001764">
    <property type="entry name" value="Glyco_hydro_3_N"/>
</dbReference>
<name>A0ABQ4N700_9BACL</name>
<evidence type="ECO:0000256" key="3">
    <source>
        <dbReference type="ARBA" id="ARBA00012663"/>
    </source>
</evidence>
<keyword evidence="4 8" id="KW-0378">Hydrolase</keyword>
<keyword evidence="6" id="KW-0732">Signal</keyword>
<dbReference type="GO" id="GO:0016787">
    <property type="term" value="F:hydrolase activity"/>
    <property type="evidence" value="ECO:0007669"/>
    <property type="project" value="UniProtKB-KW"/>
</dbReference>
<evidence type="ECO:0000256" key="5">
    <source>
        <dbReference type="ARBA" id="ARBA00023295"/>
    </source>
</evidence>
<evidence type="ECO:0000313" key="8">
    <source>
        <dbReference type="EMBL" id="GIQ63992.1"/>
    </source>
</evidence>
<dbReference type="NCBIfam" id="NF003740">
    <property type="entry name" value="PRK05337.1"/>
    <property type="match status" value="1"/>
</dbReference>
<dbReference type="Proteomes" id="UP000680304">
    <property type="component" value="Unassembled WGS sequence"/>
</dbReference>
<evidence type="ECO:0000256" key="2">
    <source>
        <dbReference type="ARBA" id="ARBA00005336"/>
    </source>
</evidence>
<protein>
    <recommendedName>
        <fullName evidence="3">beta-N-acetylhexosaminidase</fullName>
        <ecNumber evidence="3">3.2.1.52</ecNumber>
    </recommendedName>
</protein>
<dbReference type="PANTHER" id="PTHR30480">
    <property type="entry name" value="BETA-HEXOSAMINIDASE-RELATED"/>
    <property type="match status" value="1"/>
</dbReference>
<gene>
    <name evidence="8" type="ORF">PACILC2_25600</name>
</gene>
<evidence type="ECO:0000313" key="9">
    <source>
        <dbReference type="Proteomes" id="UP000680304"/>
    </source>
</evidence>
<dbReference type="EMBL" id="BOVJ01000076">
    <property type="protein sequence ID" value="GIQ63992.1"/>
    <property type="molecule type" value="Genomic_DNA"/>
</dbReference>
<dbReference type="EC" id="3.2.1.52" evidence="3"/>
<evidence type="ECO:0000256" key="1">
    <source>
        <dbReference type="ARBA" id="ARBA00001231"/>
    </source>
</evidence>
<dbReference type="PROSITE" id="PS51257">
    <property type="entry name" value="PROKAR_LIPOPROTEIN"/>
    <property type="match status" value="1"/>
</dbReference>
<evidence type="ECO:0000259" key="7">
    <source>
        <dbReference type="Pfam" id="PF00933"/>
    </source>
</evidence>
<comment type="catalytic activity">
    <reaction evidence="1">
        <text>Hydrolysis of terminal non-reducing N-acetyl-D-hexosamine residues in N-acetyl-beta-D-hexosaminides.</text>
        <dbReference type="EC" id="3.2.1.52"/>
    </reaction>
</comment>
<accession>A0ABQ4N700</accession>